<organism evidence="6 7">
    <name type="scientific">Arthrobacter ramosus</name>
    <dbReference type="NCBI Taxonomy" id="1672"/>
    <lineage>
        <taxon>Bacteria</taxon>
        <taxon>Bacillati</taxon>
        <taxon>Actinomycetota</taxon>
        <taxon>Actinomycetes</taxon>
        <taxon>Micrococcales</taxon>
        <taxon>Micrococcaceae</taxon>
        <taxon>Arthrobacter</taxon>
    </lineage>
</organism>
<keyword evidence="4" id="KW-0804">Transcription</keyword>
<evidence type="ECO:0000256" key="3">
    <source>
        <dbReference type="ARBA" id="ARBA00023125"/>
    </source>
</evidence>
<keyword evidence="2" id="KW-0805">Transcription regulation</keyword>
<evidence type="ECO:0000259" key="5">
    <source>
        <dbReference type="PROSITE" id="PS50931"/>
    </source>
</evidence>
<dbReference type="Pfam" id="PF00126">
    <property type="entry name" value="HTH_1"/>
    <property type="match status" value="1"/>
</dbReference>
<name>A0ABV5XZY7_ARTRM</name>
<dbReference type="SUPFAM" id="SSF53850">
    <property type="entry name" value="Periplasmic binding protein-like II"/>
    <property type="match status" value="1"/>
</dbReference>
<dbReference type="SUPFAM" id="SSF46785">
    <property type="entry name" value="Winged helix' DNA-binding domain"/>
    <property type="match status" value="1"/>
</dbReference>
<evidence type="ECO:0000313" key="7">
    <source>
        <dbReference type="Proteomes" id="UP001589702"/>
    </source>
</evidence>
<keyword evidence="3" id="KW-0238">DNA-binding</keyword>
<keyword evidence="7" id="KW-1185">Reference proteome</keyword>
<dbReference type="Pfam" id="PF03466">
    <property type="entry name" value="LysR_substrate"/>
    <property type="match status" value="1"/>
</dbReference>
<dbReference type="EMBL" id="JBHMBC010000018">
    <property type="protein sequence ID" value="MFB9820317.1"/>
    <property type="molecule type" value="Genomic_DNA"/>
</dbReference>
<dbReference type="Gene3D" id="1.10.10.10">
    <property type="entry name" value="Winged helix-like DNA-binding domain superfamily/Winged helix DNA-binding domain"/>
    <property type="match status" value="1"/>
</dbReference>
<protein>
    <submittedName>
        <fullName evidence="6">LysR family transcriptional regulator</fullName>
    </submittedName>
</protein>
<dbReference type="RefSeq" id="WP_234754873.1">
    <property type="nucleotide sequence ID" value="NZ_BAAAWN010000001.1"/>
</dbReference>
<dbReference type="InterPro" id="IPR036390">
    <property type="entry name" value="WH_DNA-bd_sf"/>
</dbReference>
<dbReference type="PANTHER" id="PTHR30346">
    <property type="entry name" value="TRANSCRIPTIONAL DUAL REGULATOR HCAR-RELATED"/>
    <property type="match status" value="1"/>
</dbReference>
<evidence type="ECO:0000256" key="2">
    <source>
        <dbReference type="ARBA" id="ARBA00023015"/>
    </source>
</evidence>
<dbReference type="InterPro" id="IPR036388">
    <property type="entry name" value="WH-like_DNA-bd_sf"/>
</dbReference>
<sequence>MELRRLGHFVAVAEEGSFTRAARRVHLVQSALSVSVRGLEKELGVRLFERSTHDVQLTDVGRVFLPEARATLAAAAAALDAVQATVGGLRGTLRIGIMQSMLAVDLASILARFRDERPGVELRLRPARGGSLKLSREVESGELDVAFVSVAGHAFAGVELTSLAREPLLLAVPVGHPLAGQAAVTIPELDRQIFVEAPVGWGTRFVADRAFADAHVNRSISVEVADLATVVELVRAGLGLGLIPQSVARLSDRVEFVPLDPPLEWEIALAVSTKRRASAAGQAFEDLVLDMTGSGGL</sequence>
<dbReference type="Gene3D" id="3.40.190.290">
    <property type="match status" value="1"/>
</dbReference>
<evidence type="ECO:0000256" key="1">
    <source>
        <dbReference type="ARBA" id="ARBA00009437"/>
    </source>
</evidence>
<reference evidence="6 7" key="1">
    <citation type="submission" date="2024-09" db="EMBL/GenBank/DDBJ databases">
        <authorList>
            <person name="Sun Q."/>
            <person name="Mori K."/>
        </authorList>
    </citation>
    <scope>NUCLEOTIDE SEQUENCE [LARGE SCALE GENOMIC DNA]</scope>
    <source>
        <strain evidence="6 7">JCM 1334</strain>
    </source>
</reference>
<proteinExistence type="inferred from homology"/>
<dbReference type="InterPro" id="IPR005119">
    <property type="entry name" value="LysR_subst-bd"/>
</dbReference>
<evidence type="ECO:0000256" key="4">
    <source>
        <dbReference type="ARBA" id="ARBA00023163"/>
    </source>
</evidence>
<dbReference type="PRINTS" id="PR00039">
    <property type="entry name" value="HTHLYSR"/>
</dbReference>
<comment type="similarity">
    <text evidence="1">Belongs to the LysR transcriptional regulatory family.</text>
</comment>
<dbReference type="PANTHER" id="PTHR30346:SF28">
    <property type="entry name" value="HTH-TYPE TRANSCRIPTIONAL REGULATOR CYNR"/>
    <property type="match status" value="1"/>
</dbReference>
<gene>
    <name evidence="6" type="ORF">ACFFP1_12520</name>
</gene>
<dbReference type="InterPro" id="IPR000847">
    <property type="entry name" value="LysR_HTH_N"/>
</dbReference>
<feature type="domain" description="HTH lysR-type" evidence="5">
    <location>
        <begin position="1"/>
        <end position="58"/>
    </location>
</feature>
<evidence type="ECO:0000313" key="6">
    <source>
        <dbReference type="EMBL" id="MFB9820317.1"/>
    </source>
</evidence>
<dbReference type="Proteomes" id="UP001589702">
    <property type="component" value="Unassembled WGS sequence"/>
</dbReference>
<accession>A0ABV5XZY7</accession>
<dbReference type="PROSITE" id="PS50931">
    <property type="entry name" value="HTH_LYSR"/>
    <property type="match status" value="1"/>
</dbReference>
<comment type="caution">
    <text evidence="6">The sequence shown here is derived from an EMBL/GenBank/DDBJ whole genome shotgun (WGS) entry which is preliminary data.</text>
</comment>